<feature type="non-terminal residue" evidence="7">
    <location>
        <position position="554"/>
    </location>
</feature>
<dbReference type="InterPro" id="IPR011761">
    <property type="entry name" value="ATP-grasp"/>
</dbReference>
<accession>A0A6J3MFL2</accession>
<dbReference type="InterPro" id="IPR052032">
    <property type="entry name" value="ATP-dep_AA_Ligase"/>
</dbReference>
<protein>
    <recommendedName>
        <fullName evidence="5">ATP-grasp domain-containing protein</fullName>
    </recommendedName>
</protein>
<dbReference type="InterPro" id="IPR041472">
    <property type="entry name" value="BL00235/CARNS1_N"/>
</dbReference>
<dbReference type="RefSeq" id="XP_033463832.1">
    <property type="nucleotide sequence ID" value="XM_033600339.1"/>
</dbReference>
<reference evidence="7" key="1">
    <citation type="submission" date="2020-01" db="EMBL/GenBank/DDBJ databases">
        <authorList>
            <consortium name="DOE Joint Genome Institute"/>
            <person name="Haridas S."/>
            <person name="Albert R."/>
            <person name="Binder M."/>
            <person name="Bloem J."/>
            <person name="Labutti K."/>
            <person name="Salamov A."/>
            <person name="Andreopoulos B."/>
            <person name="Baker S.E."/>
            <person name="Barry K."/>
            <person name="Bills G."/>
            <person name="Bluhm B.H."/>
            <person name="Cannon C."/>
            <person name="Castanera R."/>
            <person name="Culley D.E."/>
            <person name="Daum C."/>
            <person name="Ezra D."/>
            <person name="Gonzalez J.B."/>
            <person name="Henrissat B."/>
            <person name="Kuo A."/>
            <person name="Liang C."/>
            <person name="Lipzen A."/>
            <person name="Lutzoni F."/>
            <person name="Magnuson J."/>
            <person name="Mondo S."/>
            <person name="Nolan M."/>
            <person name="Ohm R."/>
            <person name="Pangilinan J."/>
            <person name="Park H.-J."/>
            <person name="Ramirez L."/>
            <person name="Alfaro M."/>
            <person name="Sun H."/>
            <person name="Tritt A."/>
            <person name="Yoshinaga Y."/>
            <person name="Zwiers L.-H."/>
            <person name="Turgeon B.G."/>
            <person name="Goodwin S.B."/>
            <person name="Spatafora J.W."/>
            <person name="Crous P.W."/>
            <person name="Grigoriev I.V."/>
        </authorList>
    </citation>
    <scope>NUCLEOTIDE SEQUENCE</scope>
    <source>
        <strain evidence="7">CBS 342.82</strain>
    </source>
</reference>
<dbReference type="GeneID" id="54358139"/>
<dbReference type="PANTHER" id="PTHR43585:SF2">
    <property type="entry name" value="ATP-GRASP ENZYME FSQD"/>
    <property type="match status" value="1"/>
</dbReference>
<dbReference type="PROSITE" id="PS50975">
    <property type="entry name" value="ATP_GRASP"/>
    <property type="match status" value="1"/>
</dbReference>
<dbReference type="GO" id="GO:0016874">
    <property type="term" value="F:ligase activity"/>
    <property type="evidence" value="ECO:0007669"/>
    <property type="project" value="UniProtKB-KW"/>
</dbReference>
<keyword evidence="2 4" id="KW-0547">Nucleotide-binding</keyword>
<proteinExistence type="predicted"/>
<evidence type="ECO:0000256" key="2">
    <source>
        <dbReference type="ARBA" id="ARBA00022741"/>
    </source>
</evidence>
<evidence type="ECO:0000313" key="6">
    <source>
        <dbReference type="Proteomes" id="UP000504637"/>
    </source>
</evidence>
<dbReference type="Pfam" id="PF13535">
    <property type="entry name" value="ATP-grasp_4"/>
    <property type="match status" value="1"/>
</dbReference>
<dbReference type="Gene3D" id="3.40.50.20">
    <property type="match status" value="1"/>
</dbReference>
<keyword evidence="1" id="KW-0436">Ligase</keyword>
<dbReference type="PANTHER" id="PTHR43585">
    <property type="entry name" value="FUMIPYRROLE BIOSYNTHESIS PROTEIN C"/>
    <property type="match status" value="1"/>
</dbReference>
<feature type="non-terminal residue" evidence="7">
    <location>
        <position position="1"/>
    </location>
</feature>
<organism evidence="7">
    <name type="scientific">Dissoconium aciculare CBS 342.82</name>
    <dbReference type="NCBI Taxonomy" id="1314786"/>
    <lineage>
        <taxon>Eukaryota</taxon>
        <taxon>Fungi</taxon>
        <taxon>Dikarya</taxon>
        <taxon>Ascomycota</taxon>
        <taxon>Pezizomycotina</taxon>
        <taxon>Dothideomycetes</taxon>
        <taxon>Dothideomycetidae</taxon>
        <taxon>Mycosphaerellales</taxon>
        <taxon>Dissoconiaceae</taxon>
        <taxon>Dissoconium</taxon>
    </lineage>
</organism>
<feature type="domain" description="ATP-grasp" evidence="5">
    <location>
        <begin position="219"/>
        <end position="450"/>
    </location>
</feature>
<dbReference type="GO" id="GO:0005524">
    <property type="term" value="F:ATP binding"/>
    <property type="evidence" value="ECO:0007669"/>
    <property type="project" value="UniProtKB-UniRule"/>
</dbReference>
<dbReference type="AlphaFoldDB" id="A0A6J3MFL2"/>
<dbReference type="Pfam" id="PF18130">
    <property type="entry name" value="ATPgrasp_N"/>
    <property type="match status" value="1"/>
</dbReference>
<name>A0A6J3MFL2_9PEZI</name>
<reference evidence="7" key="3">
    <citation type="submission" date="2025-08" db="UniProtKB">
        <authorList>
            <consortium name="RefSeq"/>
        </authorList>
    </citation>
    <scope>IDENTIFICATION</scope>
    <source>
        <strain evidence="7">CBS 342.82</strain>
    </source>
</reference>
<reference evidence="7" key="2">
    <citation type="submission" date="2020-04" db="EMBL/GenBank/DDBJ databases">
        <authorList>
            <consortium name="NCBI Genome Project"/>
        </authorList>
    </citation>
    <scope>NUCLEOTIDE SEQUENCE</scope>
    <source>
        <strain evidence="7">CBS 342.82</strain>
    </source>
</reference>
<dbReference type="Proteomes" id="UP000504637">
    <property type="component" value="Unplaced"/>
</dbReference>
<evidence type="ECO:0000256" key="1">
    <source>
        <dbReference type="ARBA" id="ARBA00022598"/>
    </source>
</evidence>
<evidence type="ECO:0000256" key="3">
    <source>
        <dbReference type="ARBA" id="ARBA00022840"/>
    </source>
</evidence>
<dbReference type="GO" id="GO:0046872">
    <property type="term" value="F:metal ion binding"/>
    <property type="evidence" value="ECO:0007669"/>
    <property type="project" value="InterPro"/>
</dbReference>
<sequence>SAIAVLVVPTSDGYMADAGFLAKRLAGVKAVTQIVSFVEFNDRINADCGHQDLESNLLCLLPLAIGGASIDADISGDQLKVLESQIHNRLQCTWISPCALSRRRVFYIIDHLSLSATRGKWQMALGLGLDIVIISSGQWWLDPQVVAEWKSLVAGFISLDITTDRGLPSRLVAALKGNIDNIHGLVPGADKYLTAVAKAASALGLPTSSPEAYTISTSKQLTRDLEKPIGTSFEIRSMTDLHMHLRNSPIRDYPLISKPAHGSMSTCVFKSNNESELLANVSKTFSAWRAGDAIVIERYCEGPECDVNIVLLNGELLFSEVVDEPPSTADLDSTSPMATFAESQAITPSILPANEQAELIASVKESVLRQGFHSGVFHCEARVRDSTVQYAPLAGSEAMLDLQPVPVSPTEPSSTFLLEVNARCPGLMSASATLLTSGVDFWSLQLLAAVGEWERFQQCAQRFVDEGCYVMLDTYFVDVSAQYVQSLFPGLDISHIGKPYIDEAHNPMTALDSTLTSNVVRHAAMVKPAAMYGGDEDKWLWLETVVLLSNDSRE</sequence>
<gene>
    <name evidence="7" type="ORF">K489DRAFT_297716</name>
</gene>
<evidence type="ECO:0000313" key="7">
    <source>
        <dbReference type="RefSeq" id="XP_033463832.1"/>
    </source>
</evidence>
<evidence type="ECO:0000256" key="4">
    <source>
        <dbReference type="PROSITE-ProRule" id="PRU00409"/>
    </source>
</evidence>
<keyword evidence="6" id="KW-1185">Reference proteome</keyword>
<dbReference type="Gene3D" id="3.30.470.20">
    <property type="entry name" value="ATP-grasp fold, B domain"/>
    <property type="match status" value="1"/>
</dbReference>
<keyword evidence="3 4" id="KW-0067">ATP-binding</keyword>
<evidence type="ECO:0000259" key="5">
    <source>
        <dbReference type="PROSITE" id="PS50975"/>
    </source>
</evidence>
<dbReference type="SUPFAM" id="SSF56059">
    <property type="entry name" value="Glutathione synthetase ATP-binding domain-like"/>
    <property type="match status" value="1"/>
</dbReference>
<dbReference type="OrthoDB" id="434648at2759"/>